<gene>
    <name evidence="2" type="ORF">DI536_16470</name>
</gene>
<evidence type="ECO:0008006" key="4">
    <source>
        <dbReference type="Google" id="ProtNLM"/>
    </source>
</evidence>
<reference evidence="2 3" key="1">
    <citation type="submission" date="2017-08" db="EMBL/GenBank/DDBJ databases">
        <title>Infants hospitalized years apart are colonized by the same room-sourced microbial strains.</title>
        <authorList>
            <person name="Brooks B."/>
            <person name="Olm M.R."/>
            <person name="Firek B.A."/>
            <person name="Baker R."/>
            <person name="Thomas B.C."/>
            <person name="Morowitz M.J."/>
            <person name="Banfield J.F."/>
        </authorList>
    </citation>
    <scope>NUCLEOTIDE SEQUENCE [LARGE SCALE GENOMIC DNA]</scope>
    <source>
        <strain evidence="2">S2_003_000_R2_14</strain>
    </source>
</reference>
<sequence length="230" mass="24093">MRYLLPLVALCAACGSPTSEADAGPDAGSNPPPTAFCFGRPTLEFCEDFDEFALPGAFDSLHDLGGDATVDQSTSTTAPKSVSMRSTRDGAHVTLSKTVDGTLTFKTFVQLRVEAKPASGVVEVLSISRPSEHYGVWLNAANELSVTADGDTLGSLALPSTDWSSVRLDVGHDGGTRFVSFKIGDAIVVDKQPMLDAGGSLPSPTFTIGLGPDAGAGWNVRFDTVTFIYN</sequence>
<evidence type="ECO:0000256" key="1">
    <source>
        <dbReference type="SAM" id="SignalP"/>
    </source>
</evidence>
<name>A0A2W5TFA9_9BACT</name>
<organism evidence="2 3">
    <name type="scientific">Archangium gephyra</name>
    <dbReference type="NCBI Taxonomy" id="48"/>
    <lineage>
        <taxon>Bacteria</taxon>
        <taxon>Pseudomonadati</taxon>
        <taxon>Myxococcota</taxon>
        <taxon>Myxococcia</taxon>
        <taxon>Myxococcales</taxon>
        <taxon>Cystobacterineae</taxon>
        <taxon>Archangiaceae</taxon>
        <taxon>Archangium</taxon>
    </lineage>
</organism>
<evidence type="ECO:0000313" key="3">
    <source>
        <dbReference type="Proteomes" id="UP000249061"/>
    </source>
</evidence>
<accession>A0A2W5TFA9</accession>
<feature type="chain" id="PRO_5015935605" description="Concanavalin A-like lectin/glucanase superfamily protein" evidence="1">
    <location>
        <begin position="22"/>
        <end position="230"/>
    </location>
</feature>
<evidence type="ECO:0000313" key="2">
    <source>
        <dbReference type="EMBL" id="PZR11923.1"/>
    </source>
</evidence>
<comment type="caution">
    <text evidence="2">The sequence shown here is derived from an EMBL/GenBank/DDBJ whole genome shotgun (WGS) entry which is preliminary data.</text>
</comment>
<dbReference type="Proteomes" id="UP000249061">
    <property type="component" value="Unassembled WGS sequence"/>
</dbReference>
<dbReference type="EMBL" id="QFQP01000013">
    <property type="protein sequence ID" value="PZR11923.1"/>
    <property type="molecule type" value="Genomic_DNA"/>
</dbReference>
<dbReference type="AlphaFoldDB" id="A0A2W5TFA9"/>
<keyword evidence="1" id="KW-0732">Signal</keyword>
<protein>
    <recommendedName>
        <fullName evidence="4">Concanavalin A-like lectin/glucanase superfamily protein</fullName>
    </recommendedName>
</protein>
<proteinExistence type="predicted"/>
<feature type="signal peptide" evidence="1">
    <location>
        <begin position="1"/>
        <end position="21"/>
    </location>
</feature>